<feature type="non-terminal residue" evidence="2">
    <location>
        <position position="123"/>
    </location>
</feature>
<comment type="caution">
    <text evidence="2">The sequence shown here is derived from an EMBL/GenBank/DDBJ whole genome shotgun (WGS) entry which is preliminary data.</text>
</comment>
<feature type="non-terminal residue" evidence="2">
    <location>
        <position position="1"/>
    </location>
</feature>
<sequence>AETQCTILQERFEAQVLTLKLAKEQNGDLQERLILSESAQATKLESAVGKFKSEIVSLQDHKATLEANLAQTQDELAIHQTASIHFEHKLSKQEEAHAKSLQAQESRAQVAEREAVNAKRLVE</sequence>
<feature type="region of interest" description="Disordered" evidence="1">
    <location>
        <begin position="90"/>
        <end position="123"/>
    </location>
</feature>
<dbReference type="AlphaFoldDB" id="A0AAD2HUG8"/>
<evidence type="ECO:0000313" key="2">
    <source>
        <dbReference type="EMBL" id="CAK5281285.1"/>
    </source>
</evidence>
<proteinExistence type="predicted"/>
<protein>
    <submittedName>
        <fullName evidence="2">Uncharacterized protein</fullName>
    </submittedName>
</protein>
<evidence type="ECO:0000313" key="3">
    <source>
        <dbReference type="Proteomes" id="UP001295794"/>
    </source>
</evidence>
<name>A0AAD2HUG8_9AGAR</name>
<feature type="compositionally biased region" description="Basic and acidic residues" evidence="1">
    <location>
        <begin position="110"/>
        <end position="123"/>
    </location>
</feature>
<dbReference type="Proteomes" id="UP001295794">
    <property type="component" value="Unassembled WGS sequence"/>
</dbReference>
<accession>A0AAD2HUG8</accession>
<gene>
    <name evidence="2" type="ORF">MYCIT1_LOCUS32293</name>
</gene>
<reference evidence="2" key="1">
    <citation type="submission" date="2023-11" db="EMBL/GenBank/DDBJ databases">
        <authorList>
            <person name="De Vega J J."/>
            <person name="De Vega J J."/>
        </authorList>
    </citation>
    <scope>NUCLEOTIDE SEQUENCE</scope>
</reference>
<evidence type="ECO:0000256" key="1">
    <source>
        <dbReference type="SAM" id="MobiDB-lite"/>
    </source>
</evidence>
<organism evidence="2 3">
    <name type="scientific">Mycena citricolor</name>
    <dbReference type="NCBI Taxonomy" id="2018698"/>
    <lineage>
        <taxon>Eukaryota</taxon>
        <taxon>Fungi</taxon>
        <taxon>Dikarya</taxon>
        <taxon>Basidiomycota</taxon>
        <taxon>Agaricomycotina</taxon>
        <taxon>Agaricomycetes</taxon>
        <taxon>Agaricomycetidae</taxon>
        <taxon>Agaricales</taxon>
        <taxon>Marasmiineae</taxon>
        <taxon>Mycenaceae</taxon>
        <taxon>Mycena</taxon>
    </lineage>
</organism>
<keyword evidence="3" id="KW-1185">Reference proteome</keyword>
<dbReference type="EMBL" id="CAVNYO010000444">
    <property type="protein sequence ID" value="CAK5281285.1"/>
    <property type="molecule type" value="Genomic_DNA"/>
</dbReference>